<dbReference type="EMBL" id="CABVMM010000011">
    <property type="protein sequence ID" value="VVV01592.1"/>
    <property type="molecule type" value="Genomic_DNA"/>
</dbReference>
<reference evidence="1" key="1">
    <citation type="submission" date="2019-09" db="EMBL/GenBank/DDBJ databases">
        <authorList>
            <person name="Rodrigo-Torres L."/>
            <person name="Arahal R. D."/>
            <person name="Lucena T."/>
        </authorList>
    </citation>
    <scope>NUCLEOTIDE SEQUENCE</scope>
    <source>
        <strain evidence="1">ISS653</strain>
    </source>
</reference>
<protein>
    <submittedName>
        <fullName evidence="1">L-methionine sulfoximine/L-methionine sulfone acetyltransferase</fullName>
        <ecNumber evidence="1">2.3.1.-</ecNumber>
    </submittedName>
</protein>
<organism evidence="1 2">
    <name type="scientific">Mesonia oceanica</name>
    <dbReference type="NCBI Taxonomy" id="2687242"/>
    <lineage>
        <taxon>Bacteria</taxon>
        <taxon>Pseudomonadati</taxon>
        <taxon>Bacteroidota</taxon>
        <taxon>Flavobacteriia</taxon>
        <taxon>Flavobacteriales</taxon>
        <taxon>Flavobacteriaceae</taxon>
        <taxon>Mesonia</taxon>
    </lineage>
</organism>
<dbReference type="Proteomes" id="UP000356253">
    <property type="component" value="Unassembled WGS sequence"/>
</dbReference>
<gene>
    <name evidence="1" type="ORF">FVB9532_02884</name>
</gene>
<name>A0AC61YAS4_9FLAO</name>
<sequence length="161" mass="18824">MLRQARLEDLPEILAIFNFHIEHTTVIYHYKTKSPTEMQTWFNEKKQSNFPVLVAEENGKVTGYGTYGQFRPHEAYQYCVEHSVYVSPKWQGKGIGKQLILELIAIAKKENYHTMVAGIDAENKFSIEFHKKLGFTQVGYLKEVGHKFERWLDLVFLQLVL</sequence>
<keyword evidence="2" id="KW-1185">Reference proteome</keyword>
<evidence type="ECO:0000313" key="2">
    <source>
        <dbReference type="Proteomes" id="UP000356253"/>
    </source>
</evidence>
<proteinExistence type="predicted"/>
<evidence type="ECO:0000313" key="1">
    <source>
        <dbReference type="EMBL" id="VVV01592.1"/>
    </source>
</evidence>
<keyword evidence="1" id="KW-0808">Transferase</keyword>
<keyword evidence="1" id="KW-0012">Acyltransferase</keyword>
<accession>A0AC61YAS4</accession>
<dbReference type="EC" id="2.3.1.-" evidence="1"/>
<comment type="caution">
    <text evidence="1">The sequence shown here is derived from an EMBL/GenBank/DDBJ whole genome shotgun (WGS) entry which is preliminary data.</text>
</comment>